<gene>
    <name evidence="1" type="ORF">RhiXN_04540</name>
</gene>
<name>A0A8H8SSF7_9AGAM</name>
<organism evidence="1 2">
    <name type="scientific">Rhizoctonia solani</name>
    <dbReference type="NCBI Taxonomy" id="456999"/>
    <lineage>
        <taxon>Eukaryota</taxon>
        <taxon>Fungi</taxon>
        <taxon>Dikarya</taxon>
        <taxon>Basidiomycota</taxon>
        <taxon>Agaricomycotina</taxon>
        <taxon>Agaricomycetes</taxon>
        <taxon>Cantharellales</taxon>
        <taxon>Ceratobasidiaceae</taxon>
        <taxon>Rhizoctonia</taxon>
    </lineage>
</organism>
<evidence type="ECO:0000313" key="2">
    <source>
        <dbReference type="Proteomes" id="UP000650533"/>
    </source>
</evidence>
<sequence length="871" mass="96812">MDAVWLGPGNPNRVFLHDQKSDLATAALASRTFYFAVVPRLYAHINFSHVSNGSRVKWVKTIALWTRTLNSNKYLASLVETLNLHVPESDLPVLYRRILGALLACVNLQELEIWHASHNTPVSWIFPEQPTFALHKLVSYIPASTGIARVLESQPSIRTLRLETFTLRLPISRGSLPYLTHYAGPSKLIVQARAQGDVWEHLVHAELQDAYRPMTGMLDAMPHLKSLDIVVAGWTRDAFQEIAKKCQQLSCLTIRDANGLFHSWQDGRLIRFATTPSFMAGLSAFEHLSSLTINAPYPLYHGRAPASTEKAQLMAWHTHCPTLRHFVSPTGLEWVFIPDSSATSSADDGPAGHWLVIGGDTTLSQNSGTFATDPGMFGMRRAGDMRERASDDNVDELIAIIERLNREHIADFTNKLQAFQETRLTSSDGGIFLNRPITMVSEQPVSNRICVNSVEKDALIESITVFPSNRAEIKRRVNLSLKESKTTSISGDYHLCIKAPCHDQLRATTTAINIGRTLDILRNEGTTVQELSEFCRNYGRTLDSKSINIEGVQRVLDLPGPRQLAVVKRIQELHVEITKVQEELNEVTWRAGRGTAITVTVLAETGDSVELLLTYVVSDAAGLLYMTCARLLGALGAGPTAYSPPPPMVLHQAYFATAGVLNPTFDIPGQRDIRVAGEVTKLLSPYSSLRPIWNGFYSMDNNFASKGRIQVSPNGSFKIPSGIDSALHVSYSTAKTLNRKISQSGFPFMAKEKQSVSVQSQTIIIRHARSCRSLYEFWIISSVSTYASLEVHVMISMELNTVVGPTAWWNSGLDGDKGGQYSWKNPQKGLRMRWAPLEVDNRGTGRVELELQYATFWRRRNRAFAESLSAG</sequence>
<dbReference type="Gene3D" id="3.80.10.10">
    <property type="entry name" value="Ribonuclease Inhibitor"/>
    <property type="match status" value="1"/>
</dbReference>
<reference evidence="1" key="1">
    <citation type="submission" date="2020-05" db="EMBL/GenBank/DDBJ databases">
        <title>Evolutionary and genomic comparisons of hybrid uninucleate and nonhybrid Rhizoctonia fungi.</title>
        <authorList>
            <person name="Li C."/>
            <person name="Chen X."/>
        </authorList>
    </citation>
    <scope>NUCLEOTIDE SEQUENCE</scope>
    <source>
        <strain evidence="1">AG-1 IA</strain>
    </source>
</reference>
<dbReference type="RefSeq" id="XP_043176776.1">
    <property type="nucleotide sequence ID" value="XM_043324357.1"/>
</dbReference>
<dbReference type="Proteomes" id="UP000650533">
    <property type="component" value="Chromosome 1"/>
</dbReference>
<dbReference type="EMBL" id="CP059658">
    <property type="protein sequence ID" value="QRW16539.1"/>
    <property type="molecule type" value="Genomic_DNA"/>
</dbReference>
<proteinExistence type="predicted"/>
<dbReference type="AlphaFoldDB" id="A0A8H8SSF7"/>
<dbReference type="KEGG" id="rsx:RhiXN_04540"/>
<dbReference type="GeneID" id="67026820"/>
<accession>A0A8H8SSF7</accession>
<evidence type="ECO:0000313" key="1">
    <source>
        <dbReference type="EMBL" id="QRW16539.1"/>
    </source>
</evidence>
<protein>
    <submittedName>
        <fullName evidence="1">F-box-like domain-containing protein</fullName>
    </submittedName>
</protein>
<dbReference type="InterPro" id="IPR032675">
    <property type="entry name" value="LRR_dom_sf"/>
</dbReference>